<evidence type="ECO:0000256" key="1">
    <source>
        <dbReference type="ARBA" id="ARBA00010879"/>
    </source>
</evidence>
<feature type="domain" description="Reverse transcriptase" evidence="3">
    <location>
        <begin position="1"/>
        <end position="60"/>
    </location>
</feature>
<dbReference type="STRING" id="8932.A0A2I0MMA9"/>
<dbReference type="GO" id="GO:0042922">
    <property type="term" value="F:neuromedin U receptor binding"/>
    <property type="evidence" value="ECO:0007669"/>
    <property type="project" value="InterPro"/>
</dbReference>
<dbReference type="Gene3D" id="3.30.420.10">
    <property type="entry name" value="Ribonuclease H-like superfamily/Ribonuclease H"/>
    <property type="match status" value="1"/>
</dbReference>
<comment type="similarity">
    <text evidence="1">Belongs to the beta type-B retroviral polymerase family. HERV class-II K(HML-2) pol subfamily.</text>
</comment>
<evidence type="ECO:0000256" key="2">
    <source>
        <dbReference type="ARBA" id="ARBA00012180"/>
    </source>
</evidence>
<reference evidence="5 6" key="1">
    <citation type="journal article" date="2013" name="Science">
        <title>Genomic diversity and evolution of the head crest in the rock pigeon.</title>
        <authorList>
            <person name="Shapiro M.D."/>
            <person name="Kronenberg Z."/>
            <person name="Li C."/>
            <person name="Domyan E.T."/>
            <person name="Pan H."/>
            <person name="Campbell M."/>
            <person name="Tan H."/>
            <person name="Huff C.D."/>
            <person name="Hu H."/>
            <person name="Vickrey A.I."/>
            <person name="Nielsen S.C."/>
            <person name="Stringham S.A."/>
            <person name="Hu H."/>
            <person name="Willerslev E."/>
            <person name="Gilbert M.T."/>
            <person name="Yandell M."/>
            <person name="Zhang G."/>
            <person name="Wang J."/>
        </authorList>
    </citation>
    <scope>NUCLEOTIDE SEQUENCE [LARGE SCALE GENOMIC DNA]</scope>
    <source>
        <tissue evidence="5">Blood</tissue>
    </source>
</reference>
<evidence type="ECO:0000313" key="5">
    <source>
        <dbReference type="EMBL" id="PKK30811.1"/>
    </source>
</evidence>
<dbReference type="GO" id="GO:0004523">
    <property type="term" value="F:RNA-DNA hybrid ribonuclease activity"/>
    <property type="evidence" value="ECO:0007669"/>
    <property type="project" value="UniProtKB-EC"/>
</dbReference>
<keyword evidence="6" id="KW-1185">Reference proteome</keyword>
<dbReference type="GO" id="GO:0015074">
    <property type="term" value="P:DNA integration"/>
    <property type="evidence" value="ECO:0007669"/>
    <property type="project" value="InterPro"/>
</dbReference>
<dbReference type="EMBL" id="AKCR02000006">
    <property type="protein sequence ID" value="PKK30811.1"/>
    <property type="molecule type" value="Genomic_DNA"/>
</dbReference>
<sequence length="415" mass="46787">MIIYHYMGDILLCNEKEISEDTIIQLTKQLGQWGLVVAPEKILLKHDDLALALTWIPVQVDNHYPPHPIFKANLPLEPVSIVSERPLDAITIFTDASSRSRKGGFVWFENGLLWATALTSANTKAVKRHLLQAFAVIRVPTQIKTDNGPAYHSDTLATFLVQWKVQHLFGVPCNSTGQAIIEHAHRTLKNLLSILKKQGGIGVGPEEVLVKALYVLNWLNPKSKAEMEHVVMHHIKNVKDFSENVPKENNTENFSLKALPGSPLLLLLLLASSMSACKGAPMPPQALEADQDLQMWKEIDDACSAYLSRDFQPQASSALEELCFMVMGFLQKPEGLDEKDNTKRFLFHYSKTHDSGNSDSMSSVLHPLLQLVPQLNERRLKRYEEDEELKGPGGIQSRGYFFYRPRNGRRSVDFR</sequence>
<dbReference type="InterPro" id="IPR036397">
    <property type="entry name" value="RNaseH_sf"/>
</dbReference>
<dbReference type="Proteomes" id="UP000053872">
    <property type="component" value="Unassembled WGS sequence"/>
</dbReference>
<protein>
    <recommendedName>
        <fullName evidence="2">ribonuclease H</fullName>
        <ecNumber evidence="2">3.1.26.4</ecNumber>
    </recommendedName>
</protein>
<dbReference type="Pfam" id="PF02070">
    <property type="entry name" value="NMU"/>
    <property type="match status" value="1"/>
</dbReference>
<dbReference type="GO" id="GO:0050806">
    <property type="term" value="P:positive regulation of synaptic transmission"/>
    <property type="evidence" value="ECO:0007669"/>
    <property type="project" value="TreeGrafter"/>
</dbReference>
<comment type="caution">
    <text evidence="5">The sequence shown here is derived from an EMBL/GenBank/DDBJ whole genome shotgun (WGS) entry which is preliminary data.</text>
</comment>
<accession>A0A2I0MMA9</accession>
<dbReference type="SMART" id="SM00084">
    <property type="entry name" value="NMU"/>
    <property type="match status" value="1"/>
</dbReference>
<name>A0A2I0MMA9_COLLI</name>
<dbReference type="GO" id="GO:0007218">
    <property type="term" value="P:neuropeptide signaling pathway"/>
    <property type="evidence" value="ECO:0007669"/>
    <property type="project" value="TreeGrafter"/>
</dbReference>
<dbReference type="PANTHER" id="PTHR15390">
    <property type="entry name" value="NEUROMEDIN-U"/>
    <property type="match status" value="1"/>
</dbReference>
<dbReference type="PANTHER" id="PTHR15390:SF0">
    <property type="entry name" value="NEUROMEDIN-U"/>
    <property type="match status" value="1"/>
</dbReference>
<dbReference type="InterPro" id="IPR008200">
    <property type="entry name" value="NMU_C"/>
</dbReference>
<dbReference type="Gene3D" id="3.30.70.270">
    <property type="match status" value="1"/>
</dbReference>
<dbReference type="PROSITE" id="PS50878">
    <property type="entry name" value="RT_POL"/>
    <property type="match status" value="1"/>
</dbReference>
<dbReference type="GO" id="GO:0045987">
    <property type="term" value="P:positive regulation of smooth muscle contraction"/>
    <property type="evidence" value="ECO:0007669"/>
    <property type="project" value="TreeGrafter"/>
</dbReference>
<evidence type="ECO:0000313" key="6">
    <source>
        <dbReference type="Proteomes" id="UP000053872"/>
    </source>
</evidence>
<dbReference type="InterPro" id="IPR000477">
    <property type="entry name" value="RT_dom"/>
</dbReference>
<proteinExistence type="inferred from homology"/>
<dbReference type="AlphaFoldDB" id="A0A2I0MMA9"/>
<dbReference type="InterPro" id="IPR001584">
    <property type="entry name" value="Integrase_cat-core"/>
</dbReference>
<dbReference type="InterPro" id="IPR043128">
    <property type="entry name" value="Rev_trsase/Diguanyl_cyclase"/>
</dbReference>
<dbReference type="GO" id="GO:0003676">
    <property type="term" value="F:nucleic acid binding"/>
    <property type="evidence" value="ECO:0007669"/>
    <property type="project" value="InterPro"/>
</dbReference>
<dbReference type="InterPro" id="IPR012337">
    <property type="entry name" value="RNaseH-like_sf"/>
</dbReference>
<dbReference type="GO" id="GO:0043195">
    <property type="term" value="C:terminal bouton"/>
    <property type="evidence" value="ECO:0007669"/>
    <property type="project" value="TreeGrafter"/>
</dbReference>
<evidence type="ECO:0000259" key="4">
    <source>
        <dbReference type="PROSITE" id="PS50994"/>
    </source>
</evidence>
<dbReference type="SUPFAM" id="SSF53098">
    <property type="entry name" value="Ribonuclease H-like"/>
    <property type="match status" value="1"/>
</dbReference>
<dbReference type="InterPro" id="IPR042384">
    <property type="entry name" value="NMU"/>
</dbReference>
<dbReference type="EC" id="3.1.26.4" evidence="2"/>
<organism evidence="5 6">
    <name type="scientific">Columba livia</name>
    <name type="common">Rock dove</name>
    <dbReference type="NCBI Taxonomy" id="8932"/>
    <lineage>
        <taxon>Eukaryota</taxon>
        <taxon>Metazoa</taxon>
        <taxon>Chordata</taxon>
        <taxon>Craniata</taxon>
        <taxon>Vertebrata</taxon>
        <taxon>Euteleostomi</taxon>
        <taxon>Archelosauria</taxon>
        <taxon>Archosauria</taxon>
        <taxon>Dinosauria</taxon>
        <taxon>Saurischia</taxon>
        <taxon>Theropoda</taxon>
        <taxon>Coelurosauria</taxon>
        <taxon>Aves</taxon>
        <taxon>Neognathae</taxon>
        <taxon>Neoaves</taxon>
        <taxon>Columbimorphae</taxon>
        <taxon>Columbiformes</taxon>
        <taxon>Columbidae</taxon>
        <taxon>Columba</taxon>
    </lineage>
</organism>
<feature type="domain" description="Integrase catalytic" evidence="4">
    <location>
        <begin position="74"/>
        <end position="237"/>
    </location>
</feature>
<dbReference type="PROSITE" id="PS50994">
    <property type="entry name" value="INTEGRASE"/>
    <property type="match status" value="1"/>
</dbReference>
<dbReference type="InParanoid" id="A0A2I0MMA9"/>
<evidence type="ECO:0000259" key="3">
    <source>
        <dbReference type="PROSITE" id="PS50878"/>
    </source>
</evidence>
<gene>
    <name evidence="5" type="primary">NMU</name>
    <name evidence="5" type="ORF">A306_00003534</name>
</gene>